<dbReference type="EMBL" id="CAJVCH010128697">
    <property type="protein sequence ID" value="CAG7725937.1"/>
    <property type="molecule type" value="Genomic_DNA"/>
</dbReference>
<dbReference type="GO" id="GO:0004550">
    <property type="term" value="F:nucleoside diphosphate kinase activity"/>
    <property type="evidence" value="ECO:0007669"/>
    <property type="project" value="TreeGrafter"/>
</dbReference>
<evidence type="ECO:0000259" key="3">
    <source>
        <dbReference type="Pfam" id="PF02223"/>
    </source>
</evidence>
<dbReference type="AlphaFoldDB" id="A0A8J2JTD6"/>
<dbReference type="Pfam" id="PF02223">
    <property type="entry name" value="Thymidylate_kin"/>
    <property type="match status" value="1"/>
</dbReference>
<dbReference type="GO" id="GO:0004798">
    <property type="term" value="F:dTMP kinase activity"/>
    <property type="evidence" value="ECO:0007669"/>
    <property type="project" value="TreeGrafter"/>
</dbReference>
<protein>
    <recommendedName>
        <fullName evidence="3">Thymidylate kinase-like domain-containing protein</fullName>
    </recommendedName>
</protein>
<dbReference type="PANTHER" id="PTHR10344">
    <property type="entry name" value="THYMIDYLATE KINASE"/>
    <property type="match status" value="1"/>
</dbReference>
<keyword evidence="1" id="KW-0547">Nucleotide-binding</keyword>
<sequence>MHWTDSARIDGIHKNGMKLKVACTAGVFCEEWTWFGEIFCEGRCEKNRLFVTVQVMKSIRSSMSFASIFQSLDSVLKVLTAIEVRDLPEVQKILNICAEEGIVEELNGQYSSSVATDIEKDTAIPFMVIEGLDGSGKTSLAAEVQKRYDMRAMQTPPGAILEFRSFFDSQPEPIRRAFYSLGNYLAAESVLRCTEPVVMDRFWHSTAAYGIGNDIKRNANTDLGELKLDWPGDLLQPNMVLFLFVSETERLRRHSSRLLQTNTPEEQSLAKDQAFRENIVSVYRSIKGPKFVEIDADASKEEVQNRIFKVVEAAFPALIHRIR</sequence>
<reference evidence="4" key="1">
    <citation type="submission" date="2021-06" db="EMBL/GenBank/DDBJ databases">
        <authorList>
            <person name="Hodson N. C."/>
            <person name="Mongue J. A."/>
            <person name="Jaron S. K."/>
        </authorList>
    </citation>
    <scope>NUCLEOTIDE SEQUENCE</scope>
</reference>
<dbReference type="Proteomes" id="UP000708208">
    <property type="component" value="Unassembled WGS sequence"/>
</dbReference>
<feature type="domain" description="Thymidylate kinase-like" evidence="3">
    <location>
        <begin position="129"/>
        <end position="307"/>
    </location>
</feature>
<evidence type="ECO:0000313" key="5">
    <source>
        <dbReference type="Proteomes" id="UP000708208"/>
    </source>
</evidence>
<dbReference type="PANTHER" id="PTHR10344:SF4">
    <property type="entry name" value="UMP-CMP KINASE 2, MITOCHONDRIAL"/>
    <property type="match status" value="1"/>
</dbReference>
<keyword evidence="5" id="KW-1185">Reference proteome</keyword>
<dbReference type="GO" id="GO:0006235">
    <property type="term" value="P:dTTP biosynthetic process"/>
    <property type="evidence" value="ECO:0007669"/>
    <property type="project" value="TreeGrafter"/>
</dbReference>
<dbReference type="GO" id="GO:0006233">
    <property type="term" value="P:dTDP biosynthetic process"/>
    <property type="evidence" value="ECO:0007669"/>
    <property type="project" value="TreeGrafter"/>
</dbReference>
<evidence type="ECO:0000313" key="4">
    <source>
        <dbReference type="EMBL" id="CAG7725937.1"/>
    </source>
</evidence>
<name>A0A8J2JTD6_9HEXA</name>
<evidence type="ECO:0000256" key="1">
    <source>
        <dbReference type="ARBA" id="ARBA00022741"/>
    </source>
</evidence>
<proteinExistence type="predicted"/>
<keyword evidence="2" id="KW-0067">ATP-binding</keyword>
<gene>
    <name evidence="4" type="ORF">AFUS01_LOCUS14874</name>
</gene>
<organism evidence="4 5">
    <name type="scientific">Allacma fusca</name>
    <dbReference type="NCBI Taxonomy" id="39272"/>
    <lineage>
        <taxon>Eukaryota</taxon>
        <taxon>Metazoa</taxon>
        <taxon>Ecdysozoa</taxon>
        <taxon>Arthropoda</taxon>
        <taxon>Hexapoda</taxon>
        <taxon>Collembola</taxon>
        <taxon>Symphypleona</taxon>
        <taxon>Sminthuridae</taxon>
        <taxon>Allacma</taxon>
    </lineage>
</organism>
<dbReference type="GO" id="GO:0005524">
    <property type="term" value="F:ATP binding"/>
    <property type="evidence" value="ECO:0007669"/>
    <property type="project" value="UniProtKB-KW"/>
</dbReference>
<accession>A0A8J2JTD6</accession>
<dbReference type="OrthoDB" id="425602at2759"/>
<dbReference type="GO" id="GO:0006227">
    <property type="term" value="P:dUDP biosynthetic process"/>
    <property type="evidence" value="ECO:0007669"/>
    <property type="project" value="TreeGrafter"/>
</dbReference>
<evidence type="ECO:0000256" key="2">
    <source>
        <dbReference type="ARBA" id="ARBA00022840"/>
    </source>
</evidence>
<comment type="caution">
    <text evidence="4">The sequence shown here is derived from an EMBL/GenBank/DDBJ whole genome shotgun (WGS) entry which is preliminary data.</text>
</comment>
<dbReference type="GO" id="GO:0005739">
    <property type="term" value="C:mitochondrion"/>
    <property type="evidence" value="ECO:0007669"/>
    <property type="project" value="TreeGrafter"/>
</dbReference>
<dbReference type="InterPro" id="IPR039430">
    <property type="entry name" value="Thymidylate_kin-like_dom"/>
</dbReference>